<accession>A0A0P7TFF3</accession>
<dbReference type="PANTHER" id="PTHR21463">
    <property type="entry name" value="ANGIOPOIETIN-LIKE PROTEIN 8"/>
    <property type="match status" value="1"/>
</dbReference>
<reference evidence="3 4" key="1">
    <citation type="submission" date="2015-08" db="EMBL/GenBank/DDBJ databases">
        <title>The genome of the Asian arowana (Scleropages formosus).</title>
        <authorList>
            <person name="Tan M.H."/>
            <person name="Gan H.M."/>
            <person name="Croft L.J."/>
            <person name="Austin C.M."/>
        </authorList>
    </citation>
    <scope>NUCLEOTIDE SEQUENCE [LARGE SCALE GENOMIC DNA]</scope>
    <source>
        <strain evidence="3">Aro1</strain>
    </source>
</reference>
<dbReference type="InterPro" id="IPR026614">
    <property type="entry name" value="ANGPTL8"/>
</dbReference>
<feature type="signal peptide" evidence="2">
    <location>
        <begin position="1"/>
        <end position="16"/>
    </location>
</feature>
<protein>
    <submittedName>
        <fullName evidence="3">Uncharacterized protein</fullName>
    </submittedName>
</protein>
<evidence type="ECO:0000313" key="4">
    <source>
        <dbReference type="Proteomes" id="UP000034805"/>
    </source>
</evidence>
<dbReference type="GO" id="GO:0019216">
    <property type="term" value="P:regulation of lipid metabolic process"/>
    <property type="evidence" value="ECO:0007669"/>
    <property type="project" value="InterPro"/>
</dbReference>
<keyword evidence="2" id="KW-0732">Signal</keyword>
<gene>
    <name evidence="3" type="ORF">Z043_122544</name>
</gene>
<feature type="region of interest" description="Disordered" evidence="1">
    <location>
        <begin position="176"/>
        <end position="213"/>
    </location>
</feature>
<comment type="caution">
    <text evidence="3">The sequence shown here is derived from an EMBL/GenBank/DDBJ whole genome shotgun (WGS) entry which is preliminary data.</text>
</comment>
<dbReference type="EMBL" id="JARO02012014">
    <property type="protein sequence ID" value="KPP59526.1"/>
    <property type="molecule type" value="Genomic_DNA"/>
</dbReference>
<evidence type="ECO:0000313" key="3">
    <source>
        <dbReference type="EMBL" id="KPP59526.1"/>
    </source>
</evidence>
<feature type="non-terminal residue" evidence="3">
    <location>
        <position position="256"/>
    </location>
</feature>
<organism evidence="3 4">
    <name type="scientific">Scleropages formosus</name>
    <name type="common">Asian bonytongue</name>
    <name type="synonym">Osteoglossum formosum</name>
    <dbReference type="NCBI Taxonomy" id="113540"/>
    <lineage>
        <taxon>Eukaryota</taxon>
        <taxon>Metazoa</taxon>
        <taxon>Chordata</taxon>
        <taxon>Craniata</taxon>
        <taxon>Vertebrata</taxon>
        <taxon>Euteleostomi</taxon>
        <taxon>Actinopterygii</taxon>
        <taxon>Neopterygii</taxon>
        <taxon>Teleostei</taxon>
        <taxon>Osteoglossocephala</taxon>
        <taxon>Osteoglossomorpha</taxon>
        <taxon>Osteoglossiformes</taxon>
        <taxon>Osteoglossidae</taxon>
        <taxon>Scleropages</taxon>
    </lineage>
</organism>
<feature type="compositionally biased region" description="Polar residues" evidence="1">
    <location>
        <begin position="198"/>
        <end position="210"/>
    </location>
</feature>
<evidence type="ECO:0000256" key="2">
    <source>
        <dbReference type="SAM" id="SignalP"/>
    </source>
</evidence>
<dbReference type="AlphaFoldDB" id="A0A0P7TFF3"/>
<dbReference type="Proteomes" id="UP000034805">
    <property type="component" value="Unassembled WGS sequence"/>
</dbReference>
<evidence type="ECO:0000256" key="1">
    <source>
        <dbReference type="SAM" id="MobiDB-lite"/>
    </source>
</evidence>
<proteinExistence type="predicted"/>
<dbReference type="GO" id="GO:0070328">
    <property type="term" value="P:triglyceride homeostasis"/>
    <property type="evidence" value="ECO:0007669"/>
    <property type="project" value="InterPro"/>
</dbReference>
<dbReference type="PANTHER" id="PTHR21463:SF0">
    <property type="entry name" value="ANGIOPOIETIN-LIKE PROTEIN 8"/>
    <property type="match status" value="1"/>
</dbReference>
<feature type="compositionally biased region" description="Basic and acidic residues" evidence="1">
    <location>
        <begin position="185"/>
        <end position="195"/>
    </location>
</feature>
<sequence length="256" mass="29141">MKATLILCMALHTTVGIGYLLDRGATARKEKKVQYASWDDVNVIAHGLLQLGHGLKEHVDKTKSQIRDISTKIKLFNSTVAELGKQTQNLKTDGEALRAQAQLLEEQESQRIGKLEEKVDGILQGEGLEIHTNNYTDAGIIQWMLEAQNRRIDELVERIREQQEKVEKQNVRIRHLQSQMKQRKERSSLRRKEEEIAFNSTEEQGDSPSGKSPDLTLKVLTADHYYSCIPEFDTSYKLITVSMSWKVAGALINLQK</sequence>
<name>A0A0P7TFF3_SCLFO</name>
<feature type="chain" id="PRO_5006142975" evidence="2">
    <location>
        <begin position="17"/>
        <end position="256"/>
    </location>
</feature>